<sequence>MNEKYLINVILKLIDHIDNLHDEISEIRTEVKGDIKEISNKLENLSQYVYPNTNENSRHIKNNELWDLKFTLEERLQSL</sequence>
<dbReference type="AlphaFoldDB" id="A0A2N3LE53"/>
<accession>A0A2N3LE53</accession>
<comment type="caution">
    <text evidence="1">The sequence shown here is derived from an EMBL/GenBank/DDBJ whole genome shotgun (WGS) entry which is preliminary data.</text>
</comment>
<reference evidence="1 2" key="1">
    <citation type="submission" date="2017-11" db="EMBL/GenBank/DDBJ databases">
        <title>Bacillus camelliae sp. nov., isolated from pu'er tea.</title>
        <authorList>
            <person name="Niu L."/>
        </authorList>
    </citation>
    <scope>NUCLEOTIDE SEQUENCE [LARGE SCALE GENOMIC DNA]</scope>
    <source>
        <strain evidence="1 2">7578-1</strain>
    </source>
</reference>
<organism evidence="1 2">
    <name type="scientific">Heyndrickxia camelliae</name>
    <dbReference type="NCBI Taxonomy" id="1707093"/>
    <lineage>
        <taxon>Bacteria</taxon>
        <taxon>Bacillati</taxon>
        <taxon>Bacillota</taxon>
        <taxon>Bacilli</taxon>
        <taxon>Bacillales</taxon>
        <taxon>Bacillaceae</taxon>
        <taxon>Heyndrickxia</taxon>
    </lineage>
</organism>
<keyword evidence="2" id="KW-1185">Reference proteome</keyword>
<protein>
    <submittedName>
        <fullName evidence="1">Uncharacterized protein</fullName>
    </submittedName>
</protein>
<dbReference type="RefSeq" id="WP_101356379.1">
    <property type="nucleotide sequence ID" value="NZ_PIQO01000026.1"/>
</dbReference>
<name>A0A2N3LE53_9BACI</name>
<dbReference type="EMBL" id="PIQO01000026">
    <property type="protein sequence ID" value="PKR82891.1"/>
    <property type="molecule type" value="Genomic_DNA"/>
</dbReference>
<proteinExistence type="predicted"/>
<gene>
    <name evidence="1" type="ORF">CWO92_22130</name>
</gene>
<evidence type="ECO:0000313" key="2">
    <source>
        <dbReference type="Proteomes" id="UP000233440"/>
    </source>
</evidence>
<dbReference type="Proteomes" id="UP000233440">
    <property type="component" value="Unassembled WGS sequence"/>
</dbReference>
<evidence type="ECO:0000313" key="1">
    <source>
        <dbReference type="EMBL" id="PKR82891.1"/>
    </source>
</evidence>